<comment type="caution">
    <text evidence="4">The sequence shown here is derived from an EMBL/GenBank/DDBJ whole genome shotgun (WGS) entry which is preliminary data.</text>
</comment>
<dbReference type="RefSeq" id="WP_146503582.1">
    <property type="nucleotide sequence ID" value="NZ_SJPG01000001.1"/>
</dbReference>
<feature type="compositionally biased region" description="Basic and acidic residues" evidence="1">
    <location>
        <begin position="179"/>
        <end position="189"/>
    </location>
</feature>
<sequence precursor="true">MFASLILIIAGMTLCSVPCSAHPISVSDAFVEIEPDRLVTRIEVYVEDLYLFHNLPLDADNKLSVEEIKRGTELHRSFLEKNFFILDQDGTPLMPKFLSVDDQDLPGVAIPFGQLMFFKLNYHFEYPISEPPQFLTFLHKFVNEKSAFPAEVQVKVKPPYGSRLQSLLLPNQPWTTEIPTKESATKEAELSPQEQMEQDRQNSLGMRSYGETYAFLYVEPNEIRLETLVPLATLSGSLDIASDPTGKLDLKQQEELKPKIEELFRKSIQLKTDGEPTPVEFDRIEFFGVAIRDFSKNRPPQVVSMANARVGVILSISRTPSDNNVELKWELFNEFLYQVSLILVQGESTEQKTLRQVDDQNVLTYSLVQNNEDRQLPASVLIGPELQMQLDQLHEMQSRIPLLKRTFIGLVACLILTVTVSMLLSRDNRIKSYFLSVVILLSALLIAPTITTSWTIQQSMIVEFESRVNAEEITEQLLTQVYQAVNERDETATFEALENVVSGPLLREMYLEIRQSLTMETQNGAVGQAGAVEVETCELLSNNFDNSAGPEFRYLCRWNVPGRVEHWGHIHERTNSYLAEMQISADPDDQGQYLWKITELELQNVDQKPISTSVRKF</sequence>
<dbReference type="AlphaFoldDB" id="A0A5C5XG36"/>
<keyword evidence="5" id="KW-1185">Reference proteome</keyword>
<accession>A0A5C5XG36</accession>
<name>A0A5C5XG36_9PLAN</name>
<feature type="transmembrane region" description="Helical" evidence="2">
    <location>
        <begin position="407"/>
        <end position="425"/>
    </location>
</feature>
<gene>
    <name evidence="4" type="ORF">Pan54_23550</name>
</gene>
<proteinExistence type="predicted"/>
<dbReference type="EMBL" id="SJPG01000001">
    <property type="protein sequence ID" value="TWT61619.1"/>
    <property type="molecule type" value="Genomic_DNA"/>
</dbReference>
<dbReference type="Proteomes" id="UP000316095">
    <property type="component" value="Unassembled WGS sequence"/>
</dbReference>
<feature type="signal peptide" evidence="3">
    <location>
        <begin position="1"/>
        <end position="21"/>
    </location>
</feature>
<feature type="transmembrane region" description="Helical" evidence="2">
    <location>
        <begin position="432"/>
        <end position="456"/>
    </location>
</feature>
<feature type="chain" id="PRO_5022866953" evidence="3">
    <location>
        <begin position="22"/>
        <end position="617"/>
    </location>
</feature>
<evidence type="ECO:0000256" key="3">
    <source>
        <dbReference type="SAM" id="SignalP"/>
    </source>
</evidence>
<evidence type="ECO:0000313" key="4">
    <source>
        <dbReference type="EMBL" id="TWT61619.1"/>
    </source>
</evidence>
<dbReference type="OrthoDB" id="277040at2"/>
<evidence type="ECO:0000256" key="2">
    <source>
        <dbReference type="SAM" id="Phobius"/>
    </source>
</evidence>
<keyword evidence="2" id="KW-0472">Membrane</keyword>
<evidence type="ECO:0000313" key="5">
    <source>
        <dbReference type="Proteomes" id="UP000316095"/>
    </source>
</evidence>
<protein>
    <submittedName>
        <fullName evidence="4">Uncharacterized protein</fullName>
    </submittedName>
</protein>
<reference evidence="4 5" key="1">
    <citation type="submission" date="2019-02" db="EMBL/GenBank/DDBJ databases">
        <title>Deep-cultivation of Planctomycetes and their phenomic and genomic characterization uncovers novel biology.</title>
        <authorList>
            <person name="Wiegand S."/>
            <person name="Jogler M."/>
            <person name="Boedeker C."/>
            <person name="Pinto D."/>
            <person name="Vollmers J."/>
            <person name="Rivas-Marin E."/>
            <person name="Kohn T."/>
            <person name="Peeters S.H."/>
            <person name="Heuer A."/>
            <person name="Rast P."/>
            <person name="Oberbeckmann S."/>
            <person name="Bunk B."/>
            <person name="Jeske O."/>
            <person name="Meyerdierks A."/>
            <person name="Storesund J.E."/>
            <person name="Kallscheuer N."/>
            <person name="Luecker S."/>
            <person name="Lage O.M."/>
            <person name="Pohl T."/>
            <person name="Merkel B.J."/>
            <person name="Hornburger P."/>
            <person name="Mueller R.-W."/>
            <person name="Bruemmer F."/>
            <person name="Labrenz M."/>
            <person name="Spormann A.M."/>
            <person name="Op Den Camp H."/>
            <person name="Overmann J."/>
            <person name="Amann R."/>
            <person name="Jetten M.S.M."/>
            <person name="Mascher T."/>
            <person name="Medema M.H."/>
            <person name="Devos D.P."/>
            <person name="Kaster A.-K."/>
            <person name="Ovreas L."/>
            <person name="Rohde M."/>
            <person name="Galperin M.Y."/>
            <person name="Jogler C."/>
        </authorList>
    </citation>
    <scope>NUCLEOTIDE SEQUENCE [LARGE SCALE GENOMIC DNA]</scope>
    <source>
        <strain evidence="4 5">Pan54</strain>
    </source>
</reference>
<evidence type="ECO:0000256" key="1">
    <source>
        <dbReference type="SAM" id="MobiDB-lite"/>
    </source>
</evidence>
<keyword evidence="2" id="KW-1133">Transmembrane helix</keyword>
<organism evidence="4 5">
    <name type="scientific">Rubinisphaera italica</name>
    <dbReference type="NCBI Taxonomy" id="2527969"/>
    <lineage>
        <taxon>Bacteria</taxon>
        <taxon>Pseudomonadati</taxon>
        <taxon>Planctomycetota</taxon>
        <taxon>Planctomycetia</taxon>
        <taxon>Planctomycetales</taxon>
        <taxon>Planctomycetaceae</taxon>
        <taxon>Rubinisphaera</taxon>
    </lineage>
</organism>
<feature type="region of interest" description="Disordered" evidence="1">
    <location>
        <begin position="175"/>
        <end position="201"/>
    </location>
</feature>
<keyword evidence="3" id="KW-0732">Signal</keyword>
<keyword evidence="2" id="KW-0812">Transmembrane</keyword>